<gene>
    <name evidence="1" type="ORF">CR513_05196</name>
</gene>
<dbReference type="Proteomes" id="UP000257109">
    <property type="component" value="Unassembled WGS sequence"/>
</dbReference>
<dbReference type="EMBL" id="QJKJ01000865">
    <property type="protein sequence ID" value="RDY10303.1"/>
    <property type="molecule type" value="Genomic_DNA"/>
</dbReference>
<comment type="caution">
    <text evidence="1">The sequence shown here is derived from an EMBL/GenBank/DDBJ whole genome shotgun (WGS) entry which is preliminary data.</text>
</comment>
<sequence length="90" mass="10495">MILVPEKFEAKISIIKESCNLQTLTITELTSKLHSQEQRVSMRNEEVVEEKFPLLFFFTMRLIFSLSRSYVLELSPSPHFALDDPTFKLS</sequence>
<evidence type="ECO:0000313" key="2">
    <source>
        <dbReference type="Proteomes" id="UP000257109"/>
    </source>
</evidence>
<dbReference type="AlphaFoldDB" id="A0A371I5K9"/>
<evidence type="ECO:0000313" key="1">
    <source>
        <dbReference type="EMBL" id="RDY10303.1"/>
    </source>
</evidence>
<proteinExistence type="predicted"/>
<name>A0A371I5K9_MUCPR</name>
<reference evidence="1" key="1">
    <citation type="submission" date="2018-05" db="EMBL/GenBank/DDBJ databases">
        <title>Draft genome of Mucuna pruriens seed.</title>
        <authorList>
            <person name="Nnadi N.E."/>
            <person name="Vos R."/>
            <person name="Hasami M.H."/>
            <person name="Devisetty U.K."/>
            <person name="Aguiy J.C."/>
        </authorList>
    </citation>
    <scope>NUCLEOTIDE SEQUENCE [LARGE SCALE GENOMIC DNA]</scope>
    <source>
        <strain evidence="1">JCA_2017</strain>
    </source>
</reference>
<dbReference type="STRING" id="157652.A0A371I5K9"/>
<accession>A0A371I5K9</accession>
<dbReference type="OrthoDB" id="1435561at2759"/>
<feature type="non-terminal residue" evidence="1">
    <location>
        <position position="1"/>
    </location>
</feature>
<protein>
    <submittedName>
        <fullName evidence="1">Uncharacterized protein</fullName>
    </submittedName>
</protein>
<organism evidence="1 2">
    <name type="scientific">Mucuna pruriens</name>
    <name type="common">Velvet bean</name>
    <name type="synonym">Dolichos pruriens</name>
    <dbReference type="NCBI Taxonomy" id="157652"/>
    <lineage>
        <taxon>Eukaryota</taxon>
        <taxon>Viridiplantae</taxon>
        <taxon>Streptophyta</taxon>
        <taxon>Embryophyta</taxon>
        <taxon>Tracheophyta</taxon>
        <taxon>Spermatophyta</taxon>
        <taxon>Magnoliopsida</taxon>
        <taxon>eudicotyledons</taxon>
        <taxon>Gunneridae</taxon>
        <taxon>Pentapetalae</taxon>
        <taxon>rosids</taxon>
        <taxon>fabids</taxon>
        <taxon>Fabales</taxon>
        <taxon>Fabaceae</taxon>
        <taxon>Papilionoideae</taxon>
        <taxon>50 kb inversion clade</taxon>
        <taxon>NPAAA clade</taxon>
        <taxon>indigoferoid/millettioid clade</taxon>
        <taxon>Phaseoleae</taxon>
        <taxon>Mucuna</taxon>
    </lineage>
</organism>
<keyword evidence="2" id="KW-1185">Reference proteome</keyword>